<dbReference type="EMBL" id="CAJOBC010069763">
    <property type="protein sequence ID" value="CAF4238434.1"/>
    <property type="molecule type" value="Genomic_DNA"/>
</dbReference>
<dbReference type="PANTHER" id="PTHR46270">
    <property type="entry name" value="ARMADILLO-TYPE FOLD-RELATED"/>
    <property type="match status" value="1"/>
</dbReference>
<dbReference type="OrthoDB" id="9978456at2759"/>
<evidence type="ECO:0000259" key="1">
    <source>
        <dbReference type="PROSITE" id="PS50104"/>
    </source>
</evidence>
<dbReference type="Proteomes" id="UP000681722">
    <property type="component" value="Unassembled WGS sequence"/>
</dbReference>
<dbReference type="InterPro" id="IPR016024">
    <property type="entry name" value="ARM-type_fold"/>
</dbReference>
<keyword evidence="4" id="KW-1185">Reference proteome</keyword>
<comment type="caution">
    <text evidence="2">The sequence shown here is derived from an EMBL/GenBank/DDBJ whole genome shotgun (WGS) entry which is preliminary data.</text>
</comment>
<protein>
    <recommendedName>
        <fullName evidence="1">TIR domain-containing protein</fullName>
    </recommendedName>
</protein>
<dbReference type="InterPro" id="IPR035897">
    <property type="entry name" value="Toll_tir_struct_dom_sf"/>
</dbReference>
<evidence type="ECO:0000313" key="3">
    <source>
        <dbReference type="EMBL" id="CAF4238434.1"/>
    </source>
</evidence>
<dbReference type="AlphaFoldDB" id="A0A815HZH6"/>
<dbReference type="Gene3D" id="3.40.50.10140">
    <property type="entry name" value="Toll/interleukin-1 receptor homology (TIR) domain"/>
    <property type="match status" value="1"/>
</dbReference>
<dbReference type="SUPFAM" id="SSF48371">
    <property type="entry name" value="ARM repeat"/>
    <property type="match status" value="1"/>
</dbReference>
<dbReference type="InterPro" id="IPR000157">
    <property type="entry name" value="TIR_dom"/>
</dbReference>
<gene>
    <name evidence="2" type="ORF">GPM918_LOCUS31358</name>
    <name evidence="3" type="ORF">SRO942_LOCUS31997</name>
</gene>
<feature type="domain" description="TIR" evidence="1">
    <location>
        <begin position="561"/>
        <end position="706"/>
    </location>
</feature>
<dbReference type="EMBL" id="CAJNOQ010015390">
    <property type="protein sequence ID" value="CAF1360594.1"/>
    <property type="molecule type" value="Genomic_DNA"/>
</dbReference>
<accession>A0A815HZH6</accession>
<dbReference type="PROSITE" id="PS50104">
    <property type="entry name" value="TIR"/>
    <property type="match status" value="1"/>
</dbReference>
<dbReference type="InterPro" id="IPR011989">
    <property type="entry name" value="ARM-like"/>
</dbReference>
<evidence type="ECO:0000313" key="4">
    <source>
        <dbReference type="Proteomes" id="UP000663829"/>
    </source>
</evidence>
<dbReference type="Gene3D" id="1.25.10.10">
    <property type="entry name" value="Leucine-rich Repeat Variant"/>
    <property type="match status" value="1"/>
</dbReference>
<organism evidence="2 4">
    <name type="scientific">Didymodactylos carnosus</name>
    <dbReference type="NCBI Taxonomy" id="1234261"/>
    <lineage>
        <taxon>Eukaryota</taxon>
        <taxon>Metazoa</taxon>
        <taxon>Spiralia</taxon>
        <taxon>Gnathifera</taxon>
        <taxon>Rotifera</taxon>
        <taxon>Eurotatoria</taxon>
        <taxon>Bdelloidea</taxon>
        <taxon>Philodinida</taxon>
        <taxon>Philodinidae</taxon>
        <taxon>Didymodactylos</taxon>
    </lineage>
</organism>
<sequence>MSSEIIARYCDKIGQQSQDVSTEELKLLSDCIIQELNKLKQETNNDSFIGVIHEILARMTITDTIELVNIFAFDLELLTLFRDTLTSLFNKCNNNENLNEQETIVFKDIISIFLSMINRVNNTNVDILRTLILNEVLIKSIKLYIDNIDKHLNDPNLFAFDILIRGFETLMEKRKELQDDSTVLILLAAIVKCICSTCYIDIFKQFQLDKTELSMKEHFLLLTCPHYIVYGYDGKHIEEVQIELCHTMLNRYLEILEQFIPLIKQWSNDLIIQVMSYLTGILQYTSIRELQQKYLNVHLKLIDAIIVILNAPNLLDKLVEGTTDSMSCLIFTAITYLYGLIFHPTFATVIKEKQLTSTFVKLAEISNDEHIQIHTYRILAMIMNENDIKTLANPAKITEVFINFIKCLADNAVRKRVLQNTLISLKNLVQHDQIKDELVKQGAIPLLIQCATETKDDPINIQQYALEILWALTFNEQAPNILKNDQNFMTHIRSLQSCSERGVAKAAEGLIWKLEKEAEYIMTKKEQEEMIETELSRSFMRFRFKRVAKPTIKIEPTNDAHKYDVMISYSHSDKDVCYQIQERLVKDNFRVWLDRDNLYGSQMQEMADAIENSRFVFICMSDTYKQSVYCQSEAHYAYERRCQLIPLKVTKNYRPDGWLGLIISGKVYVDFSKTDFDMAYQKLLTEINRYQGQTKISKQDALQEHMVTQDNKRDKIVTPILVASDEKTSIYVTKTDIELWTKDDVLDFLNAMELQTMMPLCKTMDGKRLYKMYKMCESNSDMMFQQLKSELFEEQNKTLPLRIYLQFLDEIKKYLPISSNITSSNYQSVTCSVI</sequence>
<proteinExistence type="predicted"/>
<dbReference type="GO" id="GO:0007165">
    <property type="term" value="P:signal transduction"/>
    <property type="evidence" value="ECO:0007669"/>
    <property type="project" value="InterPro"/>
</dbReference>
<dbReference type="PANTHER" id="PTHR46270:SF2">
    <property type="entry name" value="TIR DOMAIN-CONTAINING PROTEIN"/>
    <property type="match status" value="1"/>
</dbReference>
<evidence type="ECO:0000313" key="2">
    <source>
        <dbReference type="EMBL" id="CAF1360594.1"/>
    </source>
</evidence>
<reference evidence="2" key="1">
    <citation type="submission" date="2021-02" db="EMBL/GenBank/DDBJ databases">
        <authorList>
            <person name="Nowell W R."/>
        </authorList>
    </citation>
    <scope>NUCLEOTIDE SEQUENCE</scope>
</reference>
<dbReference type="SUPFAM" id="SSF52200">
    <property type="entry name" value="Toll/Interleukin receptor TIR domain"/>
    <property type="match status" value="1"/>
</dbReference>
<dbReference type="Pfam" id="PF13676">
    <property type="entry name" value="TIR_2"/>
    <property type="match status" value="1"/>
</dbReference>
<dbReference type="Proteomes" id="UP000663829">
    <property type="component" value="Unassembled WGS sequence"/>
</dbReference>
<name>A0A815HZH6_9BILA</name>